<evidence type="ECO:0000313" key="1">
    <source>
        <dbReference type="EMBL" id="KAJ9067289.1"/>
    </source>
</evidence>
<gene>
    <name evidence="1" type="primary">NWD1</name>
    <name evidence="1" type="ORF">DSO57_1000872</name>
</gene>
<evidence type="ECO:0000313" key="2">
    <source>
        <dbReference type="Proteomes" id="UP001165960"/>
    </source>
</evidence>
<dbReference type="Proteomes" id="UP001165960">
    <property type="component" value="Unassembled WGS sequence"/>
</dbReference>
<protein>
    <submittedName>
        <fullName evidence="1">NACHT domain- and WD repeat-containing protein 1</fullName>
    </submittedName>
</protein>
<sequence length="461" mass="50783">MPCNLKTLFQLGLSAKKWKQLSEDRVLWRQFFLRDFGSYPQNKYSHPARLKSFIASMRPDLIDWEKFYLRSFHWGFRPLGVTDLVSMSCIPLTPEQTQTESNLVAILDSLIFTCTDKSTIQIWSMGDGKGQGTIDFPHKSIKCFSCSEKDRILSIGCEDGSVTFYYVQQRSHKRTLTGESLPQGEASLVFLCSITFDQLIGISDGVLCSVQLLGEHFALLTQDGVLLLFQIKLPIVDASGHKAGVHSLRIIHSLINNTTTNAPVTMILRQASQATGVILLVALDLLILDGSHEMAVQEFYAEGCSLVSSRYFCVGNPTYSSPTESSDSEAMEGAMPSAAVTCLAFGGPIDDILLVTGHGDNTVHVWRFNADQITHSATLFGHTGAISCVTVDDHAPMRVITGAKDRRVKVWSLLGSSGEDGTLLMTLEDHECPLASLATKEDLRLVSGDVNGCWKLWNFDS</sequence>
<organism evidence="1 2">
    <name type="scientific">Entomophthora muscae</name>
    <dbReference type="NCBI Taxonomy" id="34485"/>
    <lineage>
        <taxon>Eukaryota</taxon>
        <taxon>Fungi</taxon>
        <taxon>Fungi incertae sedis</taxon>
        <taxon>Zoopagomycota</taxon>
        <taxon>Entomophthoromycotina</taxon>
        <taxon>Entomophthoromycetes</taxon>
        <taxon>Entomophthorales</taxon>
        <taxon>Entomophthoraceae</taxon>
        <taxon>Entomophthora</taxon>
    </lineage>
</organism>
<proteinExistence type="predicted"/>
<keyword evidence="2" id="KW-1185">Reference proteome</keyword>
<dbReference type="EMBL" id="QTSX02004262">
    <property type="protein sequence ID" value="KAJ9067289.1"/>
    <property type="molecule type" value="Genomic_DNA"/>
</dbReference>
<comment type="caution">
    <text evidence="1">The sequence shown here is derived from an EMBL/GenBank/DDBJ whole genome shotgun (WGS) entry which is preliminary data.</text>
</comment>
<reference evidence="1" key="1">
    <citation type="submission" date="2022-04" db="EMBL/GenBank/DDBJ databases">
        <title>Genome of the entomopathogenic fungus Entomophthora muscae.</title>
        <authorList>
            <person name="Elya C."/>
            <person name="Lovett B.R."/>
            <person name="Lee E."/>
            <person name="Macias A.M."/>
            <person name="Hajek A.E."/>
            <person name="De Bivort B.L."/>
            <person name="Kasson M.T."/>
            <person name="De Fine Licht H.H."/>
            <person name="Stajich J.E."/>
        </authorList>
    </citation>
    <scope>NUCLEOTIDE SEQUENCE</scope>
    <source>
        <strain evidence="1">Berkeley</strain>
    </source>
</reference>
<name>A0ACC2SYC7_9FUNG</name>
<accession>A0ACC2SYC7</accession>